<sequence length="173" mass="18951">MGEKIVVSVHSPDELSGDDRRSFVECILEGGEVNPATLTQLLDRAHRVAFAKDGGVVQGVAGLKNPNVGYRNQTFKKAGVPDMAEKFARELGWVYIKPQARRRGISRDLVKKLLEHAQGAVYATSADVNQGMHRVLRLFDFVPVGTAYASRDGARAIQLFVLGHEGRCGKDYA</sequence>
<organism evidence="2 3">
    <name type="scientific">Dyella telluris</name>
    <dbReference type="NCBI Taxonomy" id="2763498"/>
    <lineage>
        <taxon>Bacteria</taxon>
        <taxon>Pseudomonadati</taxon>
        <taxon>Pseudomonadota</taxon>
        <taxon>Gammaproteobacteria</taxon>
        <taxon>Lysobacterales</taxon>
        <taxon>Rhodanobacteraceae</taxon>
        <taxon>Dyella</taxon>
    </lineage>
</organism>
<reference evidence="2 3" key="1">
    <citation type="submission" date="2020-08" db="EMBL/GenBank/DDBJ databases">
        <title>Dyella sp. G9 isolated from forest soil.</title>
        <authorList>
            <person name="Fu J."/>
            <person name="Qiu L."/>
        </authorList>
    </citation>
    <scope>NUCLEOTIDE SEQUENCE [LARGE SCALE GENOMIC DNA]</scope>
    <source>
        <strain evidence="2 3">G9</strain>
    </source>
</reference>
<dbReference type="Proteomes" id="UP000515873">
    <property type="component" value="Chromosome"/>
</dbReference>
<dbReference type="Pfam" id="PF00583">
    <property type="entry name" value="Acetyltransf_1"/>
    <property type="match status" value="1"/>
</dbReference>
<dbReference type="RefSeq" id="WP_187056833.1">
    <property type="nucleotide sequence ID" value="NZ_CP060412.1"/>
</dbReference>
<dbReference type="CDD" id="cd04301">
    <property type="entry name" value="NAT_SF"/>
    <property type="match status" value="1"/>
</dbReference>
<evidence type="ECO:0000313" key="3">
    <source>
        <dbReference type="Proteomes" id="UP000515873"/>
    </source>
</evidence>
<dbReference type="GO" id="GO:0016747">
    <property type="term" value="F:acyltransferase activity, transferring groups other than amino-acyl groups"/>
    <property type="evidence" value="ECO:0007669"/>
    <property type="project" value="InterPro"/>
</dbReference>
<feature type="domain" description="N-acetyltransferase" evidence="1">
    <location>
        <begin position="7"/>
        <end position="154"/>
    </location>
</feature>
<accession>A0A7G8Q3L3</accession>
<keyword evidence="3" id="KW-1185">Reference proteome</keyword>
<name>A0A7G8Q3L3_9GAMM</name>
<dbReference type="InterPro" id="IPR000182">
    <property type="entry name" value="GNAT_dom"/>
</dbReference>
<dbReference type="SUPFAM" id="SSF55729">
    <property type="entry name" value="Acyl-CoA N-acyltransferases (Nat)"/>
    <property type="match status" value="1"/>
</dbReference>
<protein>
    <submittedName>
        <fullName evidence="2">GNAT family N-acetyltransferase</fullName>
    </submittedName>
</protein>
<dbReference type="EMBL" id="CP060412">
    <property type="protein sequence ID" value="QNK01371.1"/>
    <property type="molecule type" value="Genomic_DNA"/>
</dbReference>
<evidence type="ECO:0000259" key="1">
    <source>
        <dbReference type="PROSITE" id="PS51186"/>
    </source>
</evidence>
<evidence type="ECO:0000313" key="2">
    <source>
        <dbReference type="EMBL" id="QNK01371.1"/>
    </source>
</evidence>
<dbReference type="InterPro" id="IPR016181">
    <property type="entry name" value="Acyl_CoA_acyltransferase"/>
</dbReference>
<dbReference type="AlphaFoldDB" id="A0A7G8Q3L3"/>
<gene>
    <name evidence="2" type="ORF">H8F01_20415</name>
</gene>
<proteinExistence type="predicted"/>
<dbReference type="KEGG" id="dtl:H8F01_20415"/>
<dbReference type="PROSITE" id="PS51186">
    <property type="entry name" value="GNAT"/>
    <property type="match status" value="1"/>
</dbReference>
<keyword evidence="2" id="KW-0808">Transferase</keyword>
<dbReference type="Gene3D" id="3.40.630.30">
    <property type="match status" value="1"/>
</dbReference>